<sequence length="77" mass="9024">MDIKLCYMDFLTGTYSVWVDCEDEEDDRTTPETQLIKLLLAKSRVLLRILIDTRYLPDKPLDTRSKIFAKVHCGDEE</sequence>
<protein>
    <submittedName>
        <fullName evidence="1">Uncharacterized protein</fullName>
    </submittedName>
</protein>
<dbReference type="EnsemblPlants" id="Solyc11g011535.1.1">
    <property type="protein sequence ID" value="Solyc11g011535.1.1"/>
    <property type="gene ID" value="Solyc11g011535.1"/>
</dbReference>
<keyword evidence="2" id="KW-1185">Reference proteome</keyword>
<reference evidence="1" key="1">
    <citation type="journal article" date="2012" name="Nature">
        <title>The tomato genome sequence provides insights into fleshy fruit evolution.</title>
        <authorList>
            <consortium name="Tomato Genome Consortium"/>
        </authorList>
    </citation>
    <scope>NUCLEOTIDE SEQUENCE [LARGE SCALE GENOMIC DNA]</scope>
    <source>
        <strain evidence="1">cv. Heinz 1706</strain>
    </source>
</reference>
<reference evidence="1" key="2">
    <citation type="submission" date="2019-01" db="UniProtKB">
        <authorList>
            <consortium name="EnsemblPlants"/>
        </authorList>
    </citation>
    <scope>IDENTIFICATION</scope>
    <source>
        <strain evidence="1">cv. Heinz 1706</strain>
    </source>
</reference>
<accession>A0A3Q7JJA1</accession>
<evidence type="ECO:0000313" key="2">
    <source>
        <dbReference type="Proteomes" id="UP000004994"/>
    </source>
</evidence>
<proteinExistence type="predicted"/>
<dbReference type="Proteomes" id="UP000004994">
    <property type="component" value="Chromosome 11"/>
</dbReference>
<dbReference type="Gramene" id="Solyc11g011535.1.1">
    <property type="protein sequence ID" value="Solyc11g011535.1.1"/>
    <property type="gene ID" value="Solyc11g011535.1"/>
</dbReference>
<dbReference type="InParanoid" id="A0A3Q7JJA1"/>
<organism evidence="1">
    <name type="scientific">Solanum lycopersicum</name>
    <name type="common">Tomato</name>
    <name type="synonym">Lycopersicon esculentum</name>
    <dbReference type="NCBI Taxonomy" id="4081"/>
    <lineage>
        <taxon>Eukaryota</taxon>
        <taxon>Viridiplantae</taxon>
        <taxon>Streptophyta</taxon>
        <taxon>Embryophyta</taxon>
        <taxon>Tracheophyta</taxon>
        <taxon>Spermatophyta</taxon>
        <taxon>Magnoliopsida</taxon>
        <taxon>eudicotyledons</taxon>
        <taxon>Gunneridae</taxon>
        <taxon>Pentapetalae</taxon>
        <taxon>asterids</taxon>
        <taxon>lamiids</taxon>
        <taxon>Solanales</taxon>
        <taxon>Solanaceae</taxon>
        <taxon>Solanoideae</taxon>
        <taxon>Solaneae</taxon>
        <taxon>Solanum</taxon>
        <taxon>Solanum subgen. Lycopersicon</taxon>
    </lineage>
</organism>
<name>A0A3Q7JJA1_SOLLC</name>
<dbReference type="AlphaFoldDB" id="A0A3Q7JJA1"/>
<evidence type="ECO:0000313" key="1">
    <source>
        <dbReference type="EnsemblPlants" id="Solyc11g011535.1.1"/>
    </source>
</evidence>